<comment type="similarity">
    <text evidence="1 6">Belongs to the RNA polymerase beta' chain family.</text>
</comment>
<dbReference type="GO" id="GO:0005665">
    <property type="term" value="C:RNA polymerase II, core complex"/>
    <property type="evidence" value="ECO:0007669"/>
    <property type="project" value="TreeGrafter"/>
</dbReference>
<keyword evidence="10" id="KW-1185">Reference proteome</keyword>
<evidence type="ECO:0000256" key="7">
    <source>
        <dbReference type="SAM" id="MobiDB-lite"/>
    </source>
</evidence>
<sequence>MASIGQVQFGIFSPDEIRSVSLLKITYPEVFDGNKLKLGGLMDPRLGVVDRSGRCQTCGGNLNECPGHFGHIDLAKPVFHIGFLHKTLQILSCVCYYCSKLKVSPNNPKIKNILVISKGKPRTQFAMVHDLCKGVDICEGGDVEKDEAVPNEASKNDGHAGCGRYQPTFHRRELKVIGEWTHVNEDSQEKKIVLTAERVLKILKHISDEECAILGMDPKYARPDWMIVTCLPVPPPVIRPPVSDYDFGQDYITLQLEDVVKENNMLHQNLVSGASEGIIAENIKRLQLKIASYLLPVLRSCFKSRKKGKDGRVRWVRNLMAKRVEFSARSVITPDPNLDIDQVGVPRSIAENMTFPEIVTPFNIEKLQKLVDGKLCENYPLTVKLEVMAQRVCGEGYPRAKFIIRNRGRIDLRYYPKTSSLQLQRGDIVERTIGDGDVVVLNKQPTVHKTSMMGHRVKVHPWSTLRLNISCLSPYNADFDGDEMNLHVPQSMETRAEVENLHLATRQIIGPQANKPVMGVVQDTLCAVRKMTKRDVFLEKEQMMNLLMFLPTWDGKMPQPAILKPRPQWTGKQLFTLIIPGNVNMIRTHSTHPDDEDEGPYKWISPDASCRLQLTETAGETVRSPQSGSELVESSNHQTSRFPLDLSSPTQSEGGQGPLLGSNNQHSLGNSRKLCHNRRRKFQRKMESYQIVRVEEGSSFLLLARSPIARLKTVKTHEFLFIWFSFVKASRMAAYRLVSIEHQGNVKTDKIVIMFDRDLFVVAVYPASRHWRQHRWSDPVEMVRQFHVAPKVRVGWSDDAGREKKSISGPLPNIDGCGFVSRADTALAKTPIAVSFGGILEWPGLISTFNSSVANPFSVTPILKGNIVHTFHHIFQNEIALIQDEIQRDKLINN</sequence>
<proteinExistence type="inferred from homology"/>
<keyword evidence="3 6" id="KW-0808">Transferase</keyword>
<dbReference type="SMART" id="SM00663">
    <property type="entry name" value="RPOLA_N"/>
    <property type="match status" value="1"/>
</dbReference>
<feature type="domain" description="RNA polymerase N-terminal" evidence="8">
    <location>
        <begin position="224"/>
        <end position="532"/>
    </location>
</feature>
<dbReference type="PANTHER" id="PTHR19376:SF37">
    <property type="entry name" value="DNA-DIRECTED RNA POLYMERASE II SUBUNIT RPB1"/>
    <property type="match status" value="1"/>
</dbReference>
<dbReference type="Pfam" id="PF00623">
    <property type="entry name" value="RNA_pol_Rpb1_2"/>
    <property type="match status" value="1"/>
</dbReference>
<dbReference type="InterPro" id="IPR006592">
    <property type="entry name" value="RNA_pol_N"/>
</dbReference>
<evidence type="ECO:0000256" key="1">
    <source>
        <dbReference type="ARBA" id="ARBA00006460"/>
    </source>
</evidence>
<dbReference type="InterPro" id="IPR044893">
    <property type="entry name" value="RNA_pol_Rpb1_clamp_domain"/>
</dbReference>
<comment type="catalytic activity">
    <reaction evidence="6">
        <text>RNA(n) + a ribonucleoside 5'-triphosphate = RNA(n+1) + diphosphate</text>
        <dbReference type="Rhea" id="RHEA:21248"/>
        <dbReference type="Rhea" id="RHEA-COMP:14527"/>
        <dbReference type="Rhea" id="RHEA-COMP:17342"/>
        <dbReference type="ChEBI" id="CHEBI:33019"/>
        <dbReference type="ChEBI" id="CHEBI:61557"/>
        <dbReference type="ChEBI" id="CHEBI:140395"/>
        <dbReference type="EC" id="2.7.7.6"/>
    </reaction>
</comment>
<evidence type="ECO:0000259" key="8">
    <source>
        <dbReference type="SMART" id="SM00663"/>
    </source>
</evidence>
<dbReference type="Gene3D" id="2.40.40.20">
    <property type="match status" value="1"/>
</dbReference>
<dbReference type="InterPro" id="IPR007080">
    <property type="entry name" value="RNA_pol_Rpb1_1"/>
</dbReference>
<dbReference type="InterPro" id="IPR007066">
    <property type="entry name" value="RNA_pol_Rpb1_3"/>
</dbReference>
<dbReference type="Proteomes" id="UP000789390">
    <property type="component" value="Unassembled WGS sequence"/>
</dbReference>
<evidence type="ECO:0000256" key="5">
    <source>
        <dbReference type="ARBA" id="ARBA00023163"/>
    </source>
</evidence>
<name>A0A8J2S1B5_9CRUS</name>
<dbReference type="Gene3D" id="3.30.1490.180">
    <property type="entry name" value="RNA polymerase ii"/>
    <property type="match status" value="1"/>
</dbReference>
<dbReference type="EMBL" id="CAKKLH010000332">
    <property type="protein sequence ID" value="CAH0112851.1"/>
    <property type="molecule type" value="Genomic_DNA"/>
</dbReference>
<protein>
    <recommendedName>
        <fullName evidence="6">DNA-directed RNA polymerase subunit</fullName>
        <ecNumber evidence="6">2.7.7.6</ecNumber>
    </recommendedName>
</protein>
<evidence type="ECO:0000256" key="3">
    <source>
        <dbReference type="ARBA" id="ARBA00022679"/>
    </source>
</evidence>
<dbReference type="GO" id="GO:0006351">
    <property type="term" value="P:DNA-templated transcription"/>
    <property type="evidence" value="ECO:0007669"/>
    <property type="project" value="InterPro"/>
</dbReference>
<comment type="function">
    <text evidence="6">DNA-dependent RNA polymerase catalyzes the transcription of DNA into RNA using the four ribonucleoside triphosphates as substrates.</text>
</comment>
<evidence type="ECO:0000313" key="10">
    <source>
        <dbReference type="Proteomes" id="UP000789390"/>
    </source>
</evidence>
<dbReference type="Pfam" id="PF04997">
    <property type="entry name" value="RNA_pol_Rpb1_1"/>
    <property type="match status" value="1"/>
</dbReference>
<evidence type="ECO:0000313" key="9">
    <source>
        <dbReference type="EMBL" id="CAH0112851.1"/>
    </source>
</evidence>
<feature type="compositionally biased region" description="Polar residues" evidence="7">
    <location>
        <begin position="617"/>
        <end position="653"/>
    </location>
</feature>
<dbReference type="Gene3D" id="1.10.274.100">
    <property type="entry name" value="RNA polymerase Rpb1, domain 3"/>
    <property type="match status" value="1"/>
</dbReference>
<dbReference type="Pfam" id="PF04983">
    <property type="entry name" value="RNA_pol_Rpb1_3"/>
    <property type="match status" value="1"/>
</dbReference>
<comment type="caution">
    <text evidence="9">The sequence shown here is derived from an EMBL/GenBank/DDBJ whole genome shotgun (WGS) entry which is preliminary data.</text>
</comment>
<dbReference type="InterPro" id="IPR045867">
    <property type="entry name" value="DNA-dir_RpoC_beta_prime"/>
</dbReference>
<feature type="region of interest" description="Disordered" evidence="7">
    <location>
        <begin position="617"/>
        <end position="672"/>
    </location>
</feature>
<dbReference type="Gene3D" id="4.10.860.120">
    <property type="entry name" value="RNA polymerase II, clamp domain"/>
    <property type="match status" value="1"/>
</dbReference>
<gene>
    <name evidence="9" type="ORF">DGAL_LOCUS16644</name>
</gene>
<dbReference type="FunFam" id="4.10.860.120:FF:000005">
    <property type="entry name" value="DNA-directed RNA polymerase subunit"/>
    <property type="match status" value="1"/>
</dbReference>
<dbReference type="SUPFAM" id="SSF64484">
    <property type="entry name" value="beta and beta-prime subunits of DNA dependent RNA-polymerase"/>
    <property type="match status" value="1"/>
</dbReference>
<feature type="compositionally biased region" description="Polar residues" evidence="7">
    <location>
        <begin position="661"/>
        <end position="670"/>
    </location>
</feature>
<dbReference type="InterPro" id="IPR042102">
    <property type="entry name" value="RNA_pol_Rpb1_3_sf"/>
</dbReference>
<keyword evidence="4 6" id="KW-0548">Nucleotidyltransferase</keyword>
<dbReference type="FunFam" id="1.10.274.100:FF:000001">
    <property type="entry name" value="DNA-directed RNA polymerase subunit"/>
    <property type="match status" value="1"/>
</dbReference>
<dbReference type="EC" id="2.7.7.6" evidence="6"/>
<dbReference type="AlphaFoldDB" id="A0A8J2S1B5"/>
<reference evidence="9" key="1">
    <citation type="submission" date="2021-11" db="EMBL/GenBank/DDBJ databases">
        <authorList>
            <person name="Schell T."/>
        </authorList>
    </citation>
    <scope>NUCLEOTIDE SEQUENCE</scope>
    <source>
        <strain evidence="9">M5</strain>
    </source>
</reference>
<accession>A0A8J2S1B5</accession>
<dbReference type="InterPro" id="IPR000722">
    <property type="entry name" value="RNA_pol_asu"/>
</dbReference>
<keyword evidence="2 6" id="KW-0240">DNA-directed RNA polymerase</keyword>
<dbReference type="FunFam" id="2.40.40.20:FF:000019">
    <property type="entry name" value="DNA-directed RNA polymerase II subunit RPB1"/>
    <property type="match status" value="1"/>
</dbReference>
<organism evidence="9 10">
    <name type="scientific">Daphnia galeata</name>
    <dbReference type="NCBI Taxonomy" id="27404"/>
    <lineage>
        <taxon>Eukaryota</taxon>
        <taxon>Metazoa</taxon>
        <taxon>Ecdysozoa</taxon>
        <taxon>Arthropoda</taxon>
        <taxon>Crustacea</taxon>
        <taxon>Branchiopoda</taxon>
        <taxon>Diplostraca</taxon>
        <taxon>Cladocera</taxon>
        <taxon>Anomopoda</taxon>
        <taxon>Daphniidae</taxon>
        <taxon>Daphnia</taxon>
    </lineage>
</organism>
<dbReference type="GO" id="GO:0003677">
    <property type="term" value="F:DNA binding"/>
    <property type="evidence" value="ECO:0007669"/>
    <property type="project" value="InterPro"/>
</dbReference>
<evidence type="ECO:0000256" key="6">
    <source>
        <dbReference type="RuleBase" id="RU004279"/>
    </source>
</evidence>
<dbReference type="OrthoDB" id="270392at2759"/>
<evidence type="ECO:0000256" key="2">
    <source>
        <dbReference type="ARBA" id="ARBA00022478"/>
    </source>
</evidence>
<keyword evidence="5 6" id="KW-0804">Transcription</keyword>
<evidence type="ECO:0000256" key="4">
    <source>
        <dbReference type="ARBA" id="ARBA00022695"/>
    </source>
</evidence>
<dbReference type="PANTHER" id="PTHR19376">
    <property type="entry name" value="DNA-DIRECTED RNA POLYMERASE"/>
    <property type="match status" value="1"/>
</dbReference>
<dbReference type="GO" id="GO:0003899">
    <property type="term" value="F:DNA-directed RNA polymerase activity"/>
    <property type="evidence" value="ECO:0007669"/>
    <property type="project" value="UniProtKB-EC"/>
</dbReference>